<protein>
    <submittedName>
        <fullName evidence="2">Uncharacterized protein</fullName>
    </submittedName>
</protein>
<accession>A0A9P8SDT6</accession>
<gene>
    <name evidence="2" type="ORF">HRG_11498</name>
</gene>
<name>A0A9P8SDT6_9HYPO</name>
<comment type="caution">
    <text evidence="2">The sequence shown here is derived from an EMBL/GenBank/DDBJ whole genome shotgun (WGS) entry which is preliminary data.</text>
</comment>
<dbReference type="AlphaFoldDB" id="A0A9P8SDT6"/>
<evidence type="ECO:0000256" key="1">
    <source>
        <dbReference type="SAM" id="MobiDB-lite"/>
    </source>
</evidence>
<dbReference type="EMBL" id="JAIZPD010000021">
    <property type="protein sequence ID" value="KAH0957351.1"/>
    <property type="molecule type" value="Genomic_DNA"/>
</dbReference>
<evidence type="ECO:0000313" key="3">
    <source>
        <dbReference type="Proteomes" id="UP000824596"/>
    </source>
</evidence>
<reference evidence="2" key="1">
    <citation type="submission" date="2021-09" db="EMBL/GenBank/DDBJ databases">
        <title>A high-quality genome of the endoparasitic fungus Hirsutella rhossiliensis with a comparison of Hirsutella genomes reveals transposable elements contributing to genome size variation.</title>
        <authorList>
            <person name="Lin R."/>
            <person name="Jiao Y."/>
            <person name="Sun X."/>
            <person name="Ling J."/>
            <person name="Xie B."/>
            <person name="Cheng X."/>
        </authorList>
    </citation>
    <scope>NUCLEOTIDE SEQUENCE</scope>
    <source>
        <strain evidence="2">HR02</strain>
    </source>
</reference>
<evidence type="ECO:0000313" key="2">
    <source>
        <dbReference type="EMBL" id="KAH0957351.1"/>
    </source>
</evidence>
<dbReference type="OrthoDB" id="4927788at2759"/>
<dbReference type="RefSeq" id="XP_044714865.1">
    <property type="nucleotide sequence ID" value="XM_044869968.1"/>
</dbReference>
<proteinExistence type="predicted"/>
<dbReference type="GeneID" id="68360626"/>
<sequence>MAAATAAALAADQDALHPSCLSATAQTRILVWRSEVASALDPPDSPHSSASSPSVPSASSSSSATVTTTAASSSLLPQPSRRRRFWRRIVRRLSARPDARPGALDPATGLAAGSDEVVRTAMYRLDDPFFDEVALGEPSSDGGRGALKDKQERLHRAARLLMHQNAMGVPATMAP</sequence>
<feature type="region of interest" description="Disordered" evidence="1">
    <location>
        <begin position="38"/>
        <end position="79"/>
    </location>
</feature>
<keyword evidence="3" id="KW-1185">Reference proteome</keyword>
<organism evidence="2 3">
    <name type="scientific">Hirsutella rhossiliensis</name>
    <dbReference type="NCBI Taxonomy" id="111463"/>
    <lineage>
        <taxon>Eukaryota</taxon>
        <taxon>Fungi</taxon>
        <taxon>Dikarya</taxon>
        <taxon>Ascomycota</taxon>
        <taxon>Pezizomycotina</taxon>
        <taxon>Sordariomycetes</taxon>
        <taxon>Hypocreomycetidae</taxon>
        <taxon>Hypocreales</taxon>
        <taxon>Ophiocordycipitaceae</taxon>
        <taxon>Hirsutella</taxon>
    </lineage>
</organism>
<dbReference type="Proteomes" id="UP000824596">
    <property type="component" value="Unassembled WGS sequence"/>
</dbReference>